<protein>
    <submittedName>
        <fullName evidence="1">Uncharacterized protein</fullName>
    </submittedName>
</protein>
<proteinExistence type="predicted"/>
<evidence type="ECO:0000313" key="2">
    <source>
        <dbReference type="Proteomes" id="UP000217676"/>
    </source>
</evidence>
<dbReference type="KEGG" id="slau:SLA_0723"/>
<reference evidence="1 2" key="1">
    <citation type="journal article" date="2016" name="Genome Announc.">
        <title>Complete Genome Sequence of Thiostrepton-Producing Streptomyces laurentii ATCC 31255.</title>
        <authorList>
            <person name="Doi K."/>
            <person name="Fujino Y."/>
            <person name="Nagayoshi Y."/>
            <person name="Ohshima T."/>
            <person name="Ogata S."/>
        </authorList>
    </citation>
    <scope>NUCLEOTIDE SEQUENCE [LARGE SCALE GENOMIC DNA]</scope>
    <source>
        <strain evidence="1 2">ATCC 31255</strain>
    </source>
</reference>
<evidence type="ECO:0000313" key="1">
    <source>
        <dbReference type="EMBL" id="BAU81677.1"/>
    </source>
</evidence>
<dbReference type="AlphaFoldDB" id="A0A160NT96"/>
<dbReference type="EMBL" id="AP017424">
    <property type="protein sequence ID" value="BAU81677.1"/>
    <property type="molecule type" value="Genomic_DNA"/>
</dbReference>
<organism evidence="1 2">
    <name type="scientific">Streptomyces laurentii</name>
    <dbReference type="NCBI Taxonomy" id="39478"/>
    <lineage>
        <taxon>Bacteria</taxon>
        <taxon>Bacillati</taxon>
        <taxon>Actinomycetota</taxon>
        <taxon>Actinomycetes</taxon>
        <taxon>Kitasatosporales</taxon>
        <taxon>Streptomycetaceae</taxon>
        <taxon>Streptomyces</taxon>
    </lineage>
</organism>
<accession>A0A160NT96</accession>
<keyword evidence="2" id="KW-1185">Reference proteome</keyword>
<dbReference type="Proteomes" id="UP000217676">
    <property type="component" value="Chromosome"/>
</dbReference>
<sequence length="183" mass="17707">MAPDAGLGLAAGAEVDAFGDDLAEFLAHAPQQRGGVAADVEALLGLVGFLGGVHEEAVDLRHGLDGGEVRVEGGFDARAPVGGGVEGGAQGGEEGVGVAGGEGAVEAALVAEVAVEDRFGDPGFGGDGVHGGLGAVAEHHAVRRLQQFPAPLVGGLLLVGGGPVSGVHGRVSPPVRIPAAVAT</sequence>
<gene>
    <name evidence="1" type="ORF">SLA_0723</name>
</gene>
<name>A0A160NT96_STRLU</name>